<keyword evidence="1" id="KW-0969">Cilium</keyword>
<evidence type="ECO:0000313" key="2">
    <source>
        <dbReference type="Proteomes" id="UP000248311"/>
    </source>
</evidence>
<comment type="caution">
    <text evidence="1">The sequence shown here is derived from an EMBL/GenBank/DDBJ whole genome shotgun (WGS) entry which is preliminary data.</text>
</comment>
<name>A0A318SS61_9RHOB</name>
<organism evidence="1 2">
    <name type="scientific">Pseudoroseicyclus aestuarii</name>
    <dbReference type="NCBI Taxonomy" id="1795041"/>
    <lineage>
        <taxon>Bacteria</taxon>
        <taxon>Pseudomonadati</taxon>
        <taxon>Pseudomonadota</taxon>
        <taxon>Alphaproteobacteria</taxon>
        <taxon>Rhodobacterales</taxon>
        <taxon>Paracoccaceae</taxon>
        <taxon>Pseudoroseicyclus</taxon>
    </lineage>
</organism>
<dbReference type="Proteomes" id="UP000248311">
    <property type="component" value="Unassembled WGS sequence"/>
</dbReference>
<reference evidence="1 2" key="1">
    <citation type="submission" date="2018-06" db="EMBL/GenBank/DDBJ databases">
        <title>Genomic Encyclopedia of Type Strains, Phase III (KMG-III): the genomes of soil and plant-associated and newly described type strains.</title>
        <authorList>
            <person name="Whitman W."/>
        </authorList>
    </citation>
    <scope>NUCLEOTIDE SEQUENCE [LARGE SCALE GENOMIC DNA]</scope>
    <source>
        <strain evidence="1 2">CECT 9025</strain>
    </source>
</reference>
<sequence>MSVAAYRNTLRESDSPRHIERRLLAEAAARIEAFAPAFDGDSARTARLSILASGLREALVRNQSLWAALRLDLAEAGNGLAPALRAQLISISAWVDRQTTAALRGRDSVGPLVEVNRAIVDGLSARPAQPATEAQAAASVSLAT</sequence>
<dbReference type="Pfam" id="PF07309">
    <property type="entry name" value="FlaF"/>
    <property type="match status" value="1"/>
</dbReference>
<protein>
    <submittedName>
        <fullName evidence="1">Flagellar protein FlaF</fullName>
    </submittedName>
</protein>
<keyword evidence="1" id="KW-0282">Flagellum</keyword>
<dbReference type="InterPro" id="IPR010845">
    <property type="entry name" value="FlaF"/>
</dbReference>
<dbReference type="OrthoDB" id="9808944at2"/>
<dbReference type="GO" id="GO:0044781">
    <property type="term" value="P:bacterial-type flagellum organization"/>
    <property type="evidence" value="ECO:0007669"/>
    <property type="project" value="InterPro"/>
</dbReference>
<keyword evidence="2" id="KW-1185">Reference proteome</keyword>
<dbReference type="EMBL" id="QJTE01000002">
    <property type="protein sequence ID" value="PYE84382.1"/>
    <property type="molecule type" value="Genomic_DNA"/>
</dbReference>
<keyword evidence="1" id="KW-0966">Cell projection</keyword>
<gene>
    <name evidence="1" type="ORF">DFP88_102180</name>
</gene>
<dbReference type="RefSeq" id="WP_110813486.1">
    <property type="nucleotide sequence ID" value="NZ_QJTE01000002.1"/>
</dbReference>
<accession>A0A318SS61</accession>
<dbReference type="AlphaFoldDB" id="A0A318SS61"/>
<proteinExistence type="predicted"/>
<evidence type="ECO:0000313" key="1">
    <source>
        <dbReference type="EMBL" id="PYE84382.1"/>
    </source>
</evidence>